<evidence type="ECO:0000313" key="4">
    <source>
        <dbReference type="EMBL" id="MDA0178771.1"/>
    </source>
</evidence>
<dbReference type="EMBL" id="JAPDDP010000001">
    <property type="protein sequence ID" value="MDA0178771.1"/>
    <property type="molecule type" value="Genomic_DNA"/>
</dbReference>
<feature type="signal peptide" evidence="2">
    <location>
        <begin position="1"/>
        <end position="26"/>
    </location>
</feature>
<feature type="chain" id="PRO_5040857841" evidence="2">
    <location>
        <begin position="27"/>
        <end position="166"/>
    </location>
</feature>
<dbReference type="InterPro" id="IPR011434">
    <property type="entry name" value="Ltp-like_HTH"/>
</dbReference>
<evidence type="ECO:0000313" key="5">
    <source>
        <dbReference type="Proteomes" id="UP001147653"/>
    </source>
</evidence>
<keyword evidence="2" id="KW-0732">Signal</keyword>
<dbReference type="Proteomes" id="UP001147653">
    <property type="component" value="Unassembled WGS sequence"/>
</dbReference>
<feature type="compositionally biased region" description="Acidic residues" evidence="1">
    <location>
        <begin position="42"/>
        <end position="53"/>
    </location>
</feature>
<evidence type="ECO:0000259" key="3">
    <source>
        <dbReference type="Pfam" id="PF07553"/>
    </source>
</evidence>
<accession>A0A9X3N3G7</accession>
<feature type="domain" description="Putative host cell surface-exposed lipoprotein Ltp-like HTH region" evidence="3">
    <location>
        <begin position="70"/>
        <end position="115"/>
    </location>
</feature>
<organism evidence="4 5">
    <name type="scientific">Solirubrobacter phytolaccae</name>
    <dbReference type="NCBI Taxonomy" id="1404360"/>
    <lineage>
        <taxon>Bacteria</taxon>
        <taxon>Bacillati</taxon>
        <taxon>Actinomycetota</taxon>
        <taxon>Thermoleophilia</taxon>
        <taxon>Solirubrobacterales</taxon>
        <taxon>Solirubrobacteraceae</taxon>
        <taxon>Solirubrobacter</taxon>
    </lineage>
</organism>
<gene>
    <name evidence="4" type="ORF">OJ997_00565</name>
</gene>
<keyword evidence="4" id="KW-0449">Lipoprotein</keyword>
<sequence>MSVELISRTGLAAGIVALCLSLTACAATEPSGTSDSASPAEEQVDETTPQDEPTEAKKPKKKKRELTSGQENALEAARSYIDMSGFSKQGLIEQLSSSAADGFSKADAKFAANHVGADWKQEAVEAAQSYLDMGGFSKQGLIEQLSSSAADNFTPAQARYAADKVY</sequence>
<comment type="caution">
    <text evidence="4">The sequence shown here is derived from an EMBL/GenBank/DDBJ whole genome shotgun (WGS) entry which is preliminary data.</text>
</comment>
<dbReference type="RefSeq" id="WP_270023029.1">
    <property type="nucleotide sequence ID" value="NZ_JAPDDP010000001.1"/>
</dbReference>
<proteinExistence type="predicted"/>
<dbReference type="InterPro" id="IPR036388">
    <property type="entry name" value="WH-like_DNA-bd_sf"/>
</dbReference>
<dbReference type="Gene3D" id="1.10.10.10">
    <property type="entry name" value="Winged helix-like DNA-binding domain superfamily/Winged helix DNA-binding domain"/>
    <property type="match status" value="2"/>
</dbReference>
<dbReference type="AlphaFoldDB" id="A0A9X3N3G7"/>
<reference evidence="4" key="1">
    <citation type="submission" date="2022-10" db="EMBL/GenBank/DDBJ databases">
        <title>The WGS of Solirubrobacter phytolaccae KCTC 29190.</title>
        <authorList>
            <person name="Jiang Z."/>
        </authorList>
    </citation>
    <scope>NUCLEOTIDE SEQUENCE</scope>
    <source>
        <strain evidence="4">KCTC 29190</strain>
    </source>
</reference>
<feature type="domain" description="Putative host cell surface-exposed lipoprotein Ltp-like HTH region" evidence="3">
    <location>
        <begin position="118"/>
        <end position="164"/>
    </location>
</feature>
<feature type="region of interest" description="Disordered" evidence="1">
    <location>
        <begin position="28"/>
        <end position="71"/>
    </location>
</feature>
<keyword evidence="5" id="KW-1185">Reference proteome</keyword>
<dbReference type="Pfam" id="PF07553">
    <property type="entry name" value="Lipoprotein_Ltp"/>
    <property type="match status" value="2"/>
</dbReference>
<evidence type="ECO:0000256" key="1">
    <source>
        <dbReference type="SAM" id="MobiDB-lite"/>
    </source>
</evidence>
<protein>
    <submittedName>
        <fullName evidence="4">Ltp family lipoprotein</fullName>
    </submittedName>
</protein>
<evidence type="ECO:0000256" key="2">
    <source>
        <dbReference type="SAM" id="SignalP"/>
    </source>
</evidence>
<name>A0A9X3N3G7_9ACTN</name>